<reference evidence="1" key="2">
    <citation type="submission" date="2025-09" db="UniProtKB">
        <authorList>
            <consortium name="Ensembl"/>
        </authorList>
    </citation>
    <scope>IDENTIFICATION</scope>
</reference>
<dbReference type="Ensembl" id="ENSSCAT00000010749.1">
    <property type="protein sequence ID" value="ENSSCAP00000009513.1"/>
    <property type="gene ID" value="ENSSCAG00000007249.1"/>
</dbReference>
<organism evidence="1 2">
    <name type="scientific">Serinus canaria</name>
    <name type="common">Island canary</name>
    <name type="synonym">Fringilla canaria</name>
    <dbReference type="NCBI Taxonomy" id="9135"/>
    <lineage>
        <taxon>Eukaryota</taxon>
        <taxon>Metazoa</taxon>
        <taxon>Chordata</taxon>
        <taxon>Craniata</taxon>
        <taxon>Vertebrata</taxon>
        <taxon>Euteleostomi</taxon>
        <taxon>Archelosauria</taxon>
        <taxon>Archosauria</taxon>
        <taxon>Dinosauria</taxon>
        <taxon>Saurischia</taxon>
        <taxon>Theropoda</taxon>
        <taxon>Coelurosauria</taxon>
        <taxon>Aves</taxon>
        <taxon>Neognathae</taxon>
        <taxon>Neoaves</taxon>
        <taxon>Telluraves</taxon>
        <taxon>Australaves</taxon>
        <taxon>Passeriformes</taxon>
        <taxon>Passeroidea</taxon>
        <taxon>Fringillidae</taxon>
        <taxon>Carduelinae</taxon>
        <taxon>Serinus</taxon>
    </lineage>
</organism>
<dbReference type="AlphaFoldDB" id="A0A8C9MWM7"/>
<protein>
    <submittedName>
        <fullName evidence="1">Uncharacterized protein</fullName>
    </submittedName>
</protein>
<reference evidence="1" key="1">
    <citation type="submission" date="2025-08" db="UniProtKB">
        <authorList>
            <consortium name="Ensembl"/>
        </authorList>
    </citation>
    <scope>IDENTIFICATION</scope>
</reference>
<accession>A0A8C9MWM7</accession>
<keyword evidence="2" id="KW-1185">Reference proteome</keyword>
<evidence type="ECO:0000313" key="2">
    <source>
        <dbReference type="Proteomes" id="UP000694409"/>
    </source>
</evidence>
<dbReference type="GeneTree" id="ENSGT00410000028909"/>
<evidence type="ECO:0000313" key="1">
    <source>
        <dbReference type="Ensembl" id="ENSSCAP00000009513.1"/>
    </source>
</evidence>
<dbReference type="Proteomes" id="UP000694409">
    <property type="component" value="Unassembled WGS sequence"/>
</dbReference>
<proteinExistence type="predicted"/>
<sequence length="122" mass="13474">MRCSTPRKQLSHHRQWQVATRINTFSGRAAVHTQLQILVLLKGHDQLLGHANGQGQVVPKLTDIHCGSDVPCVHLNIFAIDFLHNVQAPGVLISSTCCAINKSCRQVISHCLIYFLICAVLV</sequence>
<name>A0A8C9MWM7_SERCA</name>
<dbReference type="OMA" id="INKSCRQ"/>